<keyword evidence="2" id="KW-1185">Reference proteome</keyword>
<feature type="region of interest" description="Disordered" evidence="1">
    <location>
        <begin position="1"/>
        <end position="23"/>
    </location>
</feature>
<protein>
    <submittedName>
        <fullName evidence="3">Uncharacterized protein</fullName>
    </submittedName>
</protein>
<dbReference type="WBParaSite" id="nRc.2.0.1.t41655-RA">
    <property type="protein sequence ID" value="nRc.2.0.1.t41655-RA"/>
    <property type="gene ID" value="nRc.2.0.1.g41655"/>
</dbReference>
<dbReference type="Proteomes" id="UP000887565">
    <property type="component" value="Unplaced"/>
</dbReference>
<evidence type="ECO:0000256" key="1">
    <source>
        <dbReference type="SAM" id="MobiDB-lite"/>
    </source>
</evidence>
<sequence length="89" mass="10745">MNRQRRDSKDNAPKFTVNQEKSPEHRTKIIIYRQAIENMEHSVPLMPRIRNHILIAHQQKVRRFDANNRKGSKRRRVLPLYVYLIGRQS</sequence>
<accession>A0A915KVS6</accession>
<feature type="compositionally biased region" description="Basic and acidic residues" evidence="1">
    <location>
        <begin position="1"/>
        <end position="12"/>
    </location>
</feature>
<reference evidence="3" key="1">
    <citation type="submission" date="2022-11" db="UniProtKB">
        <authorList>
            <consortium name="WormBaseParasite"/>
        </authorList>
    </citation>
    <scope>IDENTIFICATION</scope>
</reference>
<organism evidence="2 3">
    <name type="scientific">Romanomermis culicivorax</name>
    <name type="common">Nematode worm</name>
    <dbReference type="NCBI Taxonomy" id="13658"/>
    <lineage>
        <taxon>Eukaryota</taxon>
        <taxon>Metazoa</taxon>
        <taxon>Ecdysozoa</taxon>
        <taxon>Nematoda</taxon>
        <taxon>Enoplea</taxon>
        <taxon>Dorylaimia</taxon>
        <taxon>Mermithida</taxon>
        <taxon>Mermithoidea</taxon>
        <taxon>Mermithidae</taxon>
        <taxon>Romanomermis</taxon>
    </lineage>
</organism>
<evidence type="ECO:0000313" key="3">
    <source>
        <dbReference type="WBParaSite" id="nRc.2.0.1.t41655-RA"/>
    </source>
</evidence>
<proteinExistence type="predicted"/>
<name>A0A915KVS6_ROMCU</name>
<dbReference type="AlphaFoldDB" id="A0A915KVS6"/>
<evidence type="ECO:0000313" key="2">
    <source>
        <dbReference type="Proteomes" id="UP000887565"/>
    </source>
</evidence>